<dbReference type="AlphaFoldDB" id="V5GXG1"/>
<proteinExistence type="predicted"/>
<gene>
    <name evidence="2" type="primary">RTBS</name>
</gene>
<dbReference type="InterPro" id="IPR000477">
    <property type="entry name" value="RT_dom"/>
</dbReference>
<keyword evidence="2" id="KW-0695">RNA-directed DNA polymerase</keyword>
<protein>
    <submittedName>
        <fullName evidence="2">Putative RNA-directed DNA polymerase from transposon BS</fullName>
    </submittedName>
</protein>
<keyword evidence="2" id="KW-0808">Transferase</keyword>
<dbReference type="InterPro" id="IPR043502">
    <property type="entry name" value="DNA/RNA_pol_sf"/>
</dbReference>
<dbReference type="Pfam" id="PF00078">
    <property type="entry name" value="RVT_1"/>
    <property type="match status" value="1"/>
</dbReference>
<dbReference type="GO" id="GO:0003964">
    <property type="term" value="F:RNA-directed DNA polymerase activity"/>
    <property type="evidence" value="ECO:0007669"/>
    <property type="project" value="UniProtKB-KW"/>
</dbReference>
<dbReference type="CDD" id="cd01650">
    <property type="entry name" value="RT_nLTR_like"/>
    <property type="match status" value="1"/>
</dbReference>
<reference evidence="2" key="1">
    <citation type="submission" date="2013-07" db="EMBL/GenBank/DDBJ databases">
        <title>Midgut Transcriptome Profiling of Anoplphora glabripennis, a Lignocellulose Degrading, Wood-Boring Cerambycid.</title>
        <authorList>
            <person name="Scully E.D."/>
            <person name="Hoover K."/>
            <person name="Carlson J.E."/>
            <person name="Tien M."/>
            <person name="Geib S.M."/>
        </authorList>
    </citation>
    <scope>NUCLEOTIDE SEQUENCE</scope>
</reference>
<dbReference type="PROSITE" id="PS50878">
    <property type="entry name" value="RT_POL"/>
    <property type="match status" value="1"/>
</dbReference>
<feature type="non-terminal residue" evidence="2">
    <location>
        <position position="1"/>
    </location>
</feature>
<sequence>ATNEKSKNNACSFNIANEDGQPYDNNKDMSNYCNEYFANIGIKMANNIKIPDDFSSQIPPINNSLFLTPVTENEIILQINSLKKNSAPGMDAITAELIKSSHKQIVQPITHIINLIFATGIVPSQFKSSIITPVFKNGDNTRISNYRPISLINNFGKIFEKCLKTRLVSFLKNNNILSPHQFGFLEGKSTEDAMYEVVKEITDNLDSSRKCAAVFLDLAKAFDTVPHDKLLNVLHSYGIRGNVLKLFTSYLTDRMQYVRVNNCLSDPQEVKIGVPQGTVLGPILFIIYLNSLLFLNTSGKILSYADDTVVIFSGDTWDTVKEQMERGITAIKIWLDGHQLSLNAGKTKYIAFSITSKNRPNYDRINIERFSMVINEVYSIKYLGIVIDKNIKWEQHINKLTVNTRKLIFRFYQEIF</sequence>
<evidence type="ECO:0000313" key="2">
    <source>
        <dbReference type="EMBL" id="JAB65013.1"/>
    </source>
</evidence>
<organism evidence="2">
    <name type="scientific">Anoplophora glabripennis</name>
    <name type="common">Asian longhorn beetle</name>
    <name type="synonym">Anoplophora nobilis</name>
    <dbReference type="NCBI Taxonomy" id="217634"/>
    <lineage>
        <taxon>Eukaryota</taxon>
        <taxon>Metazoa</taxon>
        <taxon>Ecdysozoa</taxon>
        <taxon>Arthropoda</taxon>
        <taxon>Hexapoda</taxon>
        <taxon>Insecta</taxon>
        <taxon>Pterygota</taxon>
        <taxon>Neoptera</taxon>
        <taxon>Endopterygota</taxon>
        <taxon>Coleoptera</taxon>
        <taxon>Polyphaga</taxon>
        <taxon>Cucujiformia</taxon>
        <taxon>Chrysomeloidea</taxon>
        <taxon>Cerambycidae</taxon>
        <taxon>Lamiinae</taxon>
        <taxon>Lamiini</taxon>
        <taxon>Anoplophora</taxon>
    </lineage>
</organism>
<dbReference type="SUPFAM" id="SSF56672">
    <property type="entry name" value="DNA/RNA polymerases"/>
    <property type="match status" value="1"/>
</dbReference>
<dbReference type="EMBL" id="GALX01003453">
    <property type="protein sequence ID" value="JAB65013.1"/>
    <property type="molecule type" value="Transcribed_RNA"/>
</dbReference>
<accession>V5GXG1</accession>
<feature type="domain" description="Reverse transcriptase" evidence="1">
    <location>
        <begin position="115"/>
        <end position="387"/>
    </location>
</feature>
<evidence type="ECO:0000259" key="1">
    <source>
        <dbReference type="PROSITE" id="PS50878"/>
    </source>
</evidence>
<keyword evidence="2" id="KW-0548">Nucleotidyltransferase</keyword>
<name>V5GXG1_ANOGL</name>
<dbReference type="PANTHER" id="PTHR19446">
    <property type="entry name" value="REVERSE TRANSCRIPTASES"/>
    <property type="match status" value="1"/>
</dbReference>